<sequence>MPPKLQRSSKKTTSSIVAPNPASFLDCFLVVHALKAVCLHPALEATKKSPVGRQNLPPAPAGTKLQLHWYCGTPLILTSVAPGTKVVDPSDPDCPVVQPSKFGGDYQTRFRPGRGSEYVRVAIGDDLKNTVDHNGVTALLLLDLSAVFDTVDHDTLKQKLYEAGIEGTLD</sequence>
<reference evidence="1" key="1">
    <citation type="journal article" date="2022" name="bioRxiv">
        <title>Sequencing and chromosome-scale assembly of the giantPleurodeles waltlgenome.</title>
        <authorList>
            <person name="Brown T."/>
            <person name="Elewa A."/>
            <person name="Iarovenko S."/>
            <person name="Subramanian E."/>
            <person name="Araus A.J."/>
            <person name="Petzold A."/>
            <person name="Susuki M."/>
            <person name="Suzuki K.-i.T."/>
            <person name="Hayashi T."/>
            <person name="Toyoda A."/>
            <person name="Oliveira C."/>
            <person name="Osipova E."/>
            <person name="Leigh N.D."/>
            <person name="Simon A."/>
            <person name="Yun M.H."/>
        </authorList>
    </citation>
    <scope>NUCLEOTIDE SEQUENCE</scope>
    <source>
        <strain evidence="1">20211129_DDA</strain>
        <tissue evidence="1">Liver</tissue>
    </source>
</reference>
<dbReference type="Proteomes" id="UP001066276">
    <property type="component" value="Chromosome 3_2"/>
</dbReference>
<evidence type="ECO:0008006" key="3">
    <source>
        <dbReference type="Google" id="ProtNLM"/>
    </source>
</evidence>
<dbReference type="EMBL" id="JANPWB010000006">
    <property type="protein sequence ID" value="KAJ1175273.1"/>
    <property type="molecule type" value="Genomic_DNA"/>
</dbReference>
<comment type="caution">
    <text evidence="1">The sequence shown here is derived from an EMBL/GenBank/DDBJ whole genome shotgun (WGS) entry which is preliminary data.</text>
</comment>
<name>A0AAV7TFU1_PLEWA</name>
<keyword evidence="2" id="KW-1185">Reference proteome</keyword>
<dbReference type="AlphaFoldDB" id="A0AAV7TFU1"/>
<protein>
    <recommendedName>
        <fullName evidence="3">Reverse transcriptase domain-containing protein</fullName>
    </recommendedName>
</protein>
<gene>
    <name evidence="1" type="ORF">NDU88_000561</name>
</gene>
<organism evidence="1 2">
    <name type="scientific">Pleurodeles waltl</name>
    <name type="common">Iberian ribbed newt</name>
    <dbReference type="NCBI Taxonomy" id="8319"/>
    <lineage>
        <taxon>Eukaryota</taxon>
        <taxon>Metazoa</taxon>
        <taxon>Chordata</taxon>
        <taxon>Craniata</taxon>
        <taxon>Vertebrata</taxon>
        <taxon>Euteleostomi</taxon>
        <taxon>Amphibia</taxon>
        <taxon>Batrachia</taxon>
        <taxon>Caudata</taxon>
        <taxon>Salamandroidea</taxon>
        <taxon>Salamandridae</taxon>
        <taxon>Pleurodelinae</taxon>
        <taxon>Pleurodeles</taxon>
    </lineage>
</organism>
<proteinExistence type="predicted"/>
<evidence type="ECO:0000313" key="2">
    <source>
        <dbReference type="Proteomes" id="UP001066276"/>
    </source>
</evidence>
<evidence type="ECO:0000313" key="1">
    <source>
        <dbReference type="EMBL" id="KAJ1175273.1"/>
    </source>
</evidence>
<accession>A0AAV7TFU1</accession>